<dbReference type="InterPro" id="IPR001245">
    <property type="entry name" value="Ser-Thr/Tyr_kinase_cat_dom"/>
</dbReference>
<dbReference type="InterPro" id="IPR000980">
    <property type="entry name" value="SH2"/>
</dbReference>
<proteinExistence type="inferred from homology"/>
<dbReference type="InterPro" id="IPR008266">
    <property type="entry name" value="Tyr_kinase_AS"/>
</dbReference>
<feature type="domain" description="Protein kinase" evidence="12">
    <location>
        <begin position="174"/>
        <end position="432"/>
    </location>
</feature>
<evidence type="ECO:0000259" key="11">
    <source>
        <dbReference type="PROSITE" id="PS50001"/>
    </source>
</evidence>
<dbReference type="EMBL" id="CANHGI010000002">
    <property type="protein sequence ID" value="CAI5441832.1"/>
    <property type="molecule type" value="Genomic_DNA"/>
</dbReference>
<evidence type="ECO:0000256" key="7">
    <source>
        <dbReference type="PROSITE-ProRule" id="PRU00191"/>
    </source>
</evidence>
<organism evidence="13 14">
    <name type="scientific">Caenorhabditis angaria</name>
    <dbReference type="NCBI Taxonomy" id="860376"/>
    <lineage>
        <taxon>Eukaryota</taxon>
        <taxon>Metazoa</taxon>
        <taxon>Ecdysozoa</taxon>
        <taxon>Nematoda</taxon>
        <taxon>Chromadorea</taxon>
        <taxon>Rhabditida</taxon>
        <taxon>Rhabditina</taxon>
        <taxon>Rhabditomorpha</taxon>
        <taxon>Rhabditoidea</taxon>
        <taxon>Rhabditidae</taxon>
        <taxon>Peloderinae</taxon>
        <taxon>Caenorhabditis</taxon>
    </lineage>
</organism>
<dbReference type="PROSITE" id="PS00109">
    <property type="entry name" value="PROTEIN_KINASE_TYR"/>
    <property type="match status" value="1"/>
</dbReference>
<dbReference type="OrthoDB" id="546826at2759"/>
<feature type="compositionally biased region" description="Basic residues" evidence="10">
    <location>
        <begin position="472"/>
        <end position="488"/>
    </location>
</feature>
<dbReference type="InterPro" id="IPR020635">
    <property type="entry name" value="Tyr_kinase_cat_dom"/>
</dbReference>
<keyword evidence="5 9" id="KW-0829">Tyrosine-protein kinase</keyword>
<feature type="binding site" evidence="8">
    <location>
        <position position="206"/>
    </location>
    <ligand>
        <name>ATP</name>
        <dbReference type="ChEBI" id="CHEBI:30616"/>
    </ligand>
</feature>
<dbReference type="Gene3D" id="1.10.510.10">
    <property type="entry name" value="Transferase(Phosphotransferase) domain 1"/>
    <property type="match status" value="1"/>
</dbReference>
<accession>A0A9P1MW30</accession>
<sequence>MSKARSIGKSAKEGGESGDDPNQSNSDRIDLELGTSDTACGTMKEMIEGNNEELIDLDLNYIQTTLRHFPWYHGLIQSAHVIQFLKWDNSYLVRRTAEGGRGKEYFCLSYRQSNRICHYAIRFEDGFWTCPRIFTDLNPKQRFPHIHTMLDFWSMNINVIPVPRSKKVIYHDDVKLIKILGAGAFGEVWKGTIMINGVANDCAVKKIKGQVKKAQLTAFFHEANIMSVLDHENVIKFYGQCTLVSPMMAVMELAAGGVVRSYLRHNKNVNILILSGMVNDIAKGMDYLSSRKVIHRDLAARNCLLDEKLNAKISDFGLSVRDEEIRVKNLKQAPIRWLSPETIKIGLFNEKTDVWAFGVTVWEIFTHCKRHPLYPKNIKDAILAIREVEKPHKFIDVKPPKSIVALVESCTRRNPNERPKFRALIGETLKILEKGIKKAAPDSRRRPVSGKFATEIASQTSQPISSRNKIVTAKKRKKSSHAMFHKKQASTDNLSGDQISNNQKDYKKEEKEKEKEKEREKEKDSS</sequence>
<feature type="domain" description="SH2" evidence="11">
    <location>
        <begin position="71"/>
        <end position="156"/>
    </location>
</feature>
<dbReference type="PANTHER" id="PTHR24418">
    <property type="entry name" value="TYROSINE-PROTEIN KINASE"/>
    <property type="match status" value="1"/>
</dbReference>
<keyword evidence="1 9" id="KW-0808">Transferase</keyword>
<reference evidence="13" key="1">
    <citation type="submission" date="2022-11" db="EMBL/GenBank/DDBJ databases">
        <authorList>
            <person name="Kikuchi T."/>
        </authorList>
    </citation>
    <scope>NUCLEOTIDE SEQUENCE</scope>
    <source>
        <strain evidence="13">PS1010</strain>
    </source>
</reference>
<evidence type="ECO:0000256" key="4">
    <source>
        <dbReference type="ARBA" id="ARBA00022840"/>
    </source>
</evidence>
<feature type="compositionally biased region" description="Polar residues" evidence="10">
    <location>
        <begin position="490"/>
        <end position="503"/>
    </location>
</feature>
<dbReference type="CDD" id="cd00192">
    <property type="entry name" value="PTKc"/>
    <property type="match status" value="1"/>
</dbReference>
<dbReference type="PRINTS" id="PR00109">
    <property type="entry name" value="TYRKINASE"/>
</dbReference>
<dbReference type="AlphaFoldDB" id="A0A9P1MW30"/>
<evidence type="ECO:0000259" key="12">
    <source>
        <dbReference type="PROSITE" id="PS50011"/>
    </source>
</evidence>
<feature type="region of interest" description="Disordered" evidence="10">
    <location>
        <begin position="1"/>
        <end position="31"/>
    </location>
</feature>
<feature type="region of interest" description="Disordered" evidence="10">
    <location>
        <begin position="457"/>
        <end position="526"/>
    </location>
</feature>
<dbReference type="PROSITE" id="PS00107">
    <property type="entry name" value="PROTEIN_KINASE_ATP"/>
    <property type="match status" value="1"/>
</dbReference>
<keyword evidence="14" id="KW-1185">Reference proteome</keyword>
<dbReference type="GO" id="GO:0005524">
    <property type="term" value="F:ATP binding"/>
    <property type="evidence" value="ECO:0007669"/>
    <property type="project" value="UniProtKB-UniRule"/>
</dbReference>
<dbReference type="GO" id="GO:0004715">
    <property type="term" value="F:non-membrane spanning protein tyrosine kinase activity"/>
    <property type="evidence" value="ECO:0007669"/>
    <property type="project" value="UniProtKB-EC"/>
</dbReference>
<dbReference type="PROSITE" id="PS50001">
    <property type="entry name" value="SH2"/>
    <property type="match status" value="1"/>
</dbReference>
<dbReference type="SUPFAM" id="SSF56112">
    <property type="entry name" value="Protein kinase-like (PK-like)"/>
    <property type="match status" value="1"/>
</dbReference>
<dbReference type="SMART" id="SM00252">
    <property type="entry name" value="SH2"/>
    <property type="match status" value="1"/>
</dbReference>
<keyword evidence="3 9" id="KW-0418">Kinase</keyword>
<dbReference type="Proteomes" id="UP001152747">
    <property type="component" value="Unassembled WGS sequence"/>
</dbReference>
<dbReference type="InterPro" id="IPR050198">
    <property type="entry name" value="Non-receptor_tyrosine_kinases"/>
</dbReference>
<keyword evidence="7" id="KW-0727">SH2 domain</keyword>
<evidence type="ECO:0000256" key="8">
    <source>
        <dbReference type="PROSITE-ProRule" id="PRU10141"/>
    </source>
</evidence>
<evidence type="ECO:0000256" key="9">
    <source>
        <dbReference type="RuleBase" id="RU362096"/>
    </source>
</evidence>
<dbReference type="CDD" id="cd00173">
    <property type="entry name" value="SH2"/>
    <property type="match status" value="1"/>
</dbReference>
<evidence type="ECO:0000256" key="2">
    <source>
        <dbReference type="ARBA" id="ARBA00022741"/>
    </source>
</evidence>
<dbReference type="Pfam" id="PF07714">
    <property type="entry name" value="PK_Tyr_Ser-Thr"/>
    <property type="match status" value="1"/>
</dbReference>
<keyword evidence="4 8" id="KW-0067">ATP-binding</keyword>
<comment type="catalytic activity">
    <reaction evidence="6 9">
        <text>L-tyrosyl-[protein] + ATP = O-phospho-L-tyrosyl-[protein] + ADP + H(+)</text>
        <dbReference type="Rhea" id="RHEA:10596"/>
        <dbReference type="Rhea" id="RHEA-COMP:10136"/>
        <dbReference type="Rhea" id="RHEA-COMP:20101"/>
        <dbReference type="ChEBI" id="CHEBI:15378"/>
        <dbReference type="ChEBI" id="CHEBI:30616"/>
        <dbReference type="ChEBI" id="CHEBI:46858"/>
        <dbReference type="ChEBI" id="CHEBI:61978"/>
        <dbReference type="ChEBI" id="CHEBI:456216"/>
        <dbReference type="EC" id="2.7.10.2"/>
    </reaction>
</comment>
<gene>
    <name evidence="13" type="ORF">CAMP_LOCUS4469</name>
</gene>
<dbReference type="PROSITE" id="PS50011">
    <property type="entry name" value="PROTEIN_KINASE_DOM"/>
    <property type="match status" value="1"/>
</dbReference>
<evidence type="ECO:0000313" key="14">
    <source>
        <dbReference type="Proteomes" id="UP001152747"/>
    </source>
</evidence>
<dbReference type="InterPro" id="IPR011009">
    <property type="entry name" value="Kinase-like_dom_sf"/>
</dbReference>
<evidence type="ECO:0000313" key="13">
    <source>
        <dbReference type="EMBL" id="CAI5441832.1"/>
    </source>
</evidence>
<keyword evidence="2 8" id="KW-0547">Nucleotide-binding</keyword>
<dbReference type="EC" id="2.7.10.2" evidence="9"/>
<evidence type="ECO:0000256" key="6">
    <source>
        <dbReference type="ARBA" id="ARBA00051245"/>
    </source>
</evidence>
<evidence type="ECO:0000256" key="1">
    <source>
        <dbReference type="ARBA" id="ARBA00022679"/>
    </source>
</evidence>
<feature type="compositionally biased region" description="Basic and acidic residues" evidence="10">
    <location>
        <begin position="504"/>
        <end position="526"/>
    </location>
</feature>
<protein>
    <recommendedName>
        <fullName evidence="9">Tyrosine-protein kinase</fullName>
        <ecNumber evidence="9">2.7.10.2</ecNumber>
    </recommendedName>
</protein>
<dbReference type="InterPro" id="IPR000719">
    <property type="entry name" value="Prot_kinase_dom"/>
</dbReference>
<evidence type="ECO:0000256" key="5">
    <source>
        <dbReference type="ARBA" id="ARBA00023137"/>
    </source>
</evidence>
<dbReference type="InterPro" id="IPR036860">
    <property type="entry name" value="SH2_dom_sf"/>
</dbReference>
<dbReference type="SUPFAM" id="SSF55550">
    <property type="entry name" value="SH2 domain"/>
    <property type="match status" value="1"/>
</dbReference>
<feature type="compositionally biased region" description="Polar residues" evidence="10">
    <location>
        <begin position="457"/>
        <end position="469"/>
    </location>
</feature>
<dbReference type="Gene3D" id="3.30.505.10">
    <property type="entry name" value="SH2 domain"/>
    <property type="match status" value="1"/>
</dbReference>
<comment type="caution">
    <text evidence="13">The sequence shown here is derived from an EMBL/GenBank/DDBJ whole genome shotgun (WGS) entry which is preliminary data.</text>
</comment>
<evidence type="ECO:0000256" key="10">
    <source>
        <dbReference type="SAM" id="MobiDB-lite"/>
    </source>
</evidence>
<evidence type="ECO:0000256" key="3">
    <source>
        <dbReference type="ARBA" id="ARBA00022777"/>
    </source>
</evidence>
<dbReference type="InterPro" id="IPR017441">
    <property type="entry name" value="Protein_kinase_ATP_BS"/>
</dbReference>
<name>A0A9P1MW30_9PELO</name>
<comment type="similarity">
    <text evidence="9">Belongs to the protein kinase superfamily. Tyr protein kinase family.</text>
</comment>
<dbReference type="SMART" id="SM00219">
    <property type="entry name" value="TyrKc"/>
    <property type="match status" value="1"/>
</dbReference>